<feature type="compositionally biased region" description="Polar residues" evidence="1">
    <location>
        <begin position="237"/>
        <end position="257"/>
    </location>
</feature>
<gene>
    <name evidence="3" type="ORF">RFI_19196</name>
</gene>
<dbReference type="Proteomes" id="UP000023152">
    <property type="component" value="Unassembled WGS sequence"/>
</dbReference>
<organism evidence="3 4">
    <name type="scientific">Reticulomyxa filosa</name>
    <dbReference type="NCBI Taxonomy" id="46433"/>
    <lineage>
        <taxon>Eukaryota</taxon>
        <taxon>Sar</taxon>
        <taxon>Rhizaria</taxon>
        <taxon>Retaria</taxon>
        <taxon>Foraminifera</taxon>
        <taxon>Monothalamids</taxon>
        <taxon>Reticulomyxidae</taxon>
        <taxon>Reticulomyxa</taxon>
    </lineage>
</organism>
<dbReference type="Gene3D" id="2.30.30.190">
    <property type="entry name" value="CAP Gly-rich-like domain"/>
    <property type="match status" value="1"/>
</dbReference>
<dbReference type="OrthoDB" id="2130750at2759"/>
<dbReference type="InterPro" id="IPR036859">
    <property type="entry name" value="CAP-Gly_dom_sf"/>
</dbReference>
<protein>
    <recommendedName>
        <fullName evidence="2">CAP-Gly domain-containing protein</fullName>
    </recommendedName>
</protein>
<sequence>MYYTSNFMLLILCYKEYLHILCKSQTQFFINFTKKILEHVQKRKCNYLSFSVNMFKYNIIDFMSIKHQTTFYKNLKKISKSVSSTFSLANNLVFVNMALTAKDFEVGDYIQLDKENHRGFVRFIGRIQTTGKIYIGVECDQEISNGNNGSLNGTKYFECQSGKGTFVAPASIPVIVRKAGGGRNNTKICNTYTSDVQAFFRRGVEKKTPAYLTKYDKKKVVLKALKLSQSRGRSETKISLQSGRSQSTKSVKTSDGNDVSGRADALQRSASVSYRAGGLNKKTLCGMIRSASKSDLSLNMTGEDKKPKDLVDLMINCLNSNNMASKQRIDIIDKYKHILIDGASKLSCDDAKYAIAEFKQSMQTQVLHIFFYYIY</sequence>
<name>X6MYE1_RETFI</name>
<feature type="region of interest" description="Disordered" evidence="1">
    <location>
        <begin position="233"/>
        <end position="263"/>
    </location>
</feature>
<dbReference type="PROSITE" id="PS00845">
    <property type="entry name" value="CAP_GLY_1"/>
    <property type="match status" value="1"/>
</dbReference>
<evidence type="ECO:0000259" key="2">
    <source>
        <dbReference type="PROSITE" id="PS50245"/>
    </source>
</evidence>
<dbReference type="Pfam" id="PF01302">
    <property type="entry name" value="CAP_GLY"/>
    <property type="match status" value="1"/>
</dbReference>
<dbReference type="EMBL" id="ASPP01015517">
    <property type="protein sequence ID" value="ETO18095.1"/>
    <property type="molecule type" value="Genomic_DNA"/>
</dbReference>
<evidence type="ECO:0000313" key="3">
    <source>
        <dbReference type="EMBL" id="ETO18095.1"/>
    </source>
</evidence>
<evidence type="ECO:0000313" key="4">
    <source>
        <dbReference type="Proteomes" id="UP000023152"/>
    </source>
</evidence>
<comment type="caution">
    <text evidence="3">The sequence shown here is derived from an EMBL/GenBank/DDBJ whole genome shotgun (WGS) entry which is preliminary data.</text>
</comment>
<reference evidence="3 4" key="1">
    <citation type="journal article" date="2013" name="Curr. Biol.">
        <title>The Genome of the Foraminiferan Reticulomyxa filosa.</title>
        <authorList>
            <person name="Glockner G."/>
            <person name="Hulsmann N."/>
            <person name="Schleicher M."/>
            <person name="Noegel A.A."/>
            <person name="Eichinger L."/>
            <person name="Gallinger C."/>
            <person name="Pawlowski J."/>
            <person name="Sierra R."/>
            <person name="Euteneuer U."/>
            <person name="Pillet L."/>
            <person name="Moustafa A."/>
            <person name="Platzer M."/>
            <person name="Groth M."/>
            <person name="Szafranski K."/>
            <person name="Schliwa M."/>
        </authorList>
    </citation>
    <scope>NUCLEOTIDE SEQUENCE [LARGE SCALE GENOMIC DNA]</scope>
</reference>
<dbReference type="SMART" id="SM01052">
    <property type="entry name" value="CAP_GLY"/>
    <property type="match status" value="1"/>
</dbReference>
<dbReference type="InterPro" id="IPR000938">
    <property type="entry name" value="CAP-Gly_domain"/>
</dbReference>
<dbReference type="AlphaFoldDB" id="X6MYE1"/>
<feature type="domain" description="CAP-Gly" evidence="2">
    <location>
        <begin position="125"/>
        <end position="168"/>
    </location>
</feature>
<evidence type="ECO:0000256" key="1">
    <source>
        <dbReference type="SAM" id="MobiDB-lite"/>
    </source>
</evidence>
<dbReference type="SUPFAM" id="SSF74924">
    <property type="entry name" value="Cap-Gly domain"/>
    <property type="match status" value="1"/>
</dbReference>
<dbReference type="PROSITE" id="PS50245">
    <property type="entry name" value="CAP_GLY_2"/>
    <property type="match status" value="1"/>
</dbReference>
<proteinExistence type="predicted"/>
<accession>X6MYE1</accession>
<feature type="non-terminal residue" evidence="3">
    <location>
        <position position="375"/>
    </location>
</feature>
<keyword evidence="4" id="KW-1185">Reference proteome</keyword>